<dbReference type="RefSeq" id="XP_018983185.1">
    <property type="nucleotide sequence ID" value="XM_019133029.1"/>
</dbReference>
<name>A0A1E3QLJ3_9ASCO</name>
<evidence type="ECO:0000256" key="3">
    <source>
        <dbReference type="ARBA" id="ARBA00022692"/>
    </source>
</evidence>
<dbReference type="SMART" id="SM00397">
    <property type="entry name" value="t_SNARE"/>
    <property type="match status" value="1"/>
</dbReference>
<sequence length="275" mass="31422">MPPSTARITILLDQLAVLVEERERLTLLNVKPSKLENMELHQLLAKVVTALNTAKNSVDEEIKGETSVAYLRKQMHTLEDKSREYDGLLHKLVDDINTSEYTVDMSFDNTKTGTTANSTPKSVRFKDNLIEEEPLHITETSFKPYRDDESELYLFDGRNTGLEPTIIHHPYQDTPNQEILQQQQVHMIHQDSRLESLSASINKQRTMGLHINEELGEQNIMLDDIEAQLDSTGRKLVKGHAGLRRFTLMLSSNNAHWWTILVLALILMILLVVLN</sequence>
<dbReference type="GO" id="GO:0016020">
    <property type="term" value="C:membrane"/>
    <property type="evidence" value="ECO:0007669"/>
    <property type="project" value="UniProtKB-SubCell"/>
</dbReference>
<evidence type="ECO:0000259" key="7">
    <source>
        <dbReference type="PROSITE" id="PS50192"/>
    </source>
</evidence>
<keyword evidence="5 6" id="KW-0472">Membrane</keyword>
<evidence type="ECO:0000313" key="8">
    <source>
        <dbReference type="EMBL" id="ODQ77857.1"/>
    </source>
</evidence>
<evidence type="ECO:0000256" key="6">
    <source>
        <dbReference type="SAM" id="Phobius"/>
    </source>
</evidence>
<dbReference type="GO" id="GO:0005737">
    <property type="term" value="C:cytoplasm"/>
    <property type="evidence" value="ECO:0007669"/>
    <property type="project" value="UniProtKB-ARBA"/>
</dbReference>
<gene>
    <name evidence="8" type="ORF">BABINDRAFT_9840</name>
</gene>
<dbReference type="Proteomes" id="UP000094336">
    <property type="component" value="Unassembled WGS sequence"/>
</dbReference>
<evidence type="ECO:0000256" key="1">
    <source>
        <dbReference type="ARBA" id="ARBA00004167"/>
    </source>
</evidence>
<dbReference type="EMBL" id="KV454438">
    <property type="protein sequence ID" value="ODQ77857.1"/>
    <property type="molecule type" value="Genomic_DNA"/>
</dbReference>
<comment type="subcellular location">
    <subcellularLocation>
        <location evidence="1">Membrane</location>
        <topology evidence="1">Single-pass membrane protein</topology>
    </subcellularLocation>
</comment>
<proteinExistence type="predicted"/>
<dbReference type="OrthoDB" id="244190at2759"/>
<dbReference type="GeneID" id="30150882"/>
<dbReference type="STRING" id="984486.A0A1E3QLJ3"/>
<dbReference type="PROSITE" id="PS50192">
    <property type="entry name" value="T_SNARE"/>
    <property type="match status" value="1"/>
</dbReference>
<keyword evidence="3 6" id="KW-0812">Transmembrane</keyword>
<accession>A0A1E3QLJ3</accession>
<protein>
    <recommendedName>
        <fullName evidence="7">t-SNARE coiled-coil homology domain-containing protein</fullName>
    </recommendedName>
</protein>
<keyword evidence="9" id="KW-1185">Reference proteome</keyword>
<dbReference type="PANTHER" id="PTHR12791">
    <property type="entry name" value="GOLGI SNARE BET1-RELATED"/>
    <property type="match status" value="1"/>
</dbReference>
<dbReference type="SUPFAM" id="SSF58038">
    <property type="entry name" value="SNARE fusion complex"/>
    <property type="match status" value="1"/>
</dbReference>
<dbReference type="GO" id="GO:0012505">
    <property type="term" value="C:endomembrane system"/>
    <property type="evidence" value="ECO:0007669"/>
    <property type="project" value="UniProtKB-ARBA"/>
</dbReference>
<evidence type="ECO:0000256" key="4">
    <source>
        <dbReference type="ARBA" id="ARBA00022989"/>
    </source>
</evidence>
<keyword evidence="2" id="KW-0813">Transport</keyword>
<organism evidence="8 9">
    <name type="scientific">Babjeviella inositovora NRRL Y-12698</name>
    <dbReference type="NCBI Taxonomy" id="984486"/>
    <lineage>
        <taxon>Eukaryota</taxon>
        <taxon>Fungi</taxon>
        <taxon>Dikarya</taxon>
        <taxon>Ascomycota</taxon>
        <taxon>Saccharomycotina</taxon>
        <taxon>Pichiomycetes</taxon>
        <taxon>Serinales incertae sedis</taxon>
        <taxon>Babjeviella</taxon>
    </lineage>
</organism>
<reference evidence="9" key="1">
    <citation type="submission" date="2016-05" db="EMBL/GenBank/DDBJ databases">
        <title>Comparative genomics of biotechnologically important yeasts.</title>
        <authorList>
            <consortium name="DOE Joint Genome Institute"/>
            <person name="Riley R."/>
            <person name="Haridas S."/>
            <person name="Wolfe K.H."/>
            <person name="Lopes M.R."/>
            <person name="Hittinger C.T."/>
            <person name="Goker M."/>
            <person name="Salamov A."/>
            <person name="Wisecaver J."/>
            <person name="Long T.M."/>
            <person name="Aerts A.L."/>
            <person name="Barry K."/>
            <person name="Choi C."/>
            <person name="Clum A."/>
            <person name="Coughlan A.Y."/>
            <person name="Deshpande S."/>
            <person name="Douglass A.P."/>
            <person name="Hanson S.J."/>
            <person name="Klenk H.-P."/>
            <person name="Labutti K."/>
            <person name="Lapidus A."/>
            <person name="Lindquist E."/>
            <person name="Lipzen A."/>
            <person name="Meier-Kolthoff J.P."/>
            <person name="Ohm R.A."/>
            <person name="Otillar R.P."/>
            <person name="Pangilinan J."/>
            <person name="Peng Y."/>
            <person name="Rokas A."/>
            <person name="Rosa C.A."/>
            <person name="Scheuner C."/>
            <person name="Sibirny A.A."/>
            <person name="Slot J.C."/>
            <person name="Stielow J.B."/>
            <person name="Sun H."/>
            <person name="Kurtzman C.P."/>
            <person name="Blackwell M."/>
            <person name="Grigoriev I.V."/>
            <person name="Jeffries T.W."/>
        </authorList>
    </citation>
    <scope>NUCLEOTIDE SEQUENCE [LARGE SCALE GENOMIC DNA]</scope>
    <source>
        <strain evidence="9">NRRL Y-12698</strain>
    </source>
</reference>
<dbReference type="AlphaFoldDB" id="A0A1E3QLJ3"/>
<feature type="transmembrane region" description="Helical" evidence="6">
    <location>
        <begin position="255"/>
        <end position="274"/>
    </location>
</feature>
<dbReference type="Gene3D" id="1.20.5.110">
    <property type="match status" value="1"/>
</dbReference>
<evidence type="ECO:0000256" key="5">
    <source>
        <dbReference type="ARBA" id="ARBA00023136"/>
    </source>
</evidence>
<keyword evidence="4 6" id="KW-1133">Transmembrane helix</keyword>
<feature type="domain" description="T-SNARE coiled-coil homology" evidence="7">
    <location>
        <begin position="184"/>
        <end position="246"/>
    </location>
</feature>
<evidence type="ECO:0000256" key="2">
    <source>
        <dbReference type="ARBA" id="ARBA00022448"/>
    </source>
</evidence>
<evidence type="ECO:0000313" key="9">
    <source>
        <dbReference type="Proteomes" id="UP000094336"/>
    </source>
</evidence>
<dbReference type="CDD" id="cd15859">
    <property type="entry name" value="SNARE_SYN8"/>
    <property type="match status" value="1"/>
</dbReference>
<dbReference type="InterPro" id="IPR000727">
    <property type="entry name" value="T_SNARE_dom"/>
</dbReference>